<dbReference type="AlphaFoldDB" id="A0A840TIN0"/>
<evidence type="ECO:0000313" key="2">
    <source>
        <dbReference type="Proteomes" id="UP000557307"/>
    </source>
</evidence>
<dbReference type="PROSITE" id="PS51257">
    <property type="entry name" value="PROKAR_LIPOPROTEIN"/>
    <property type="match status" value="1"/>
</dbReference>
<comment type="caution">
    <text evidence="1">The sequence shown here is derived from an EMBL/GenBank/DDBJ whole genome shotgun (WGS) entry which is preliminary data.</text>
</comment>
<evidence type="ECO:0008006" key="3">
    <source>
        <dbReference type="Google" id="ProtNLM"/>
    </source>
</evidence>
<name>A0A840TIN0_9BACT</name>
<protein>
    <recommendedName>
        <fullName evidence="3">Lipoprotein</fullName>
    </recommendedName>
</protein>
<reference evidence="1 2" key="1">
    <citation type="submission" date="2020-08" db="EMBL/GenBank/DDBJ databases">
        <title>Genomic Encyclopedia of Type Strains, Phase IV (KMG-IV): sequencing the most valuable type-strain genomes for metagenomic binning, comparative biology and taxonomic classification.</title>
        <authorList>
            <person name="Goeker M."/>
        </authorList>
    </citation>
    <scope>NUCLEOTIDE SEQUENCE [LARGE SCALE GENOMIC DNA]</scope>
    <source>
        <strain evidence="1 2">DSM 105074</strain>
    </source>
</reference>
<dbReference type="Proteomes" id="UP000557307">
    <property type="component" value="Unassembled WGS sequence"/>
</dbReference>
<dbReference type="EMBL" id="JACHGF010000001">
    <property type="protein sequence ID" value="MBB5282795.1"/>
    <property type="molecule type" value="Genomic_DNA"/>
</dbReference>
<accession>A0A840TIN0</accession>
<organism evidence="1 2">
    <name type="scientific">Rhabdobacter roseus</name>
    <dbReference type="NCBI Taxonomy" id="1655419"/>
    <lineage>
        <taxon>Bacteria</taxon>
        <taxon>Pseudomonadati</taxon>
        <taxon>Bacteroidota</taxon>
        <taxon>Cytophagia</taxon>
        <taxon>Cytophagales</taxon>
        <taxon>Cytophagaceae</taxon>
        <taxon>Rhabdobacter</taxon>
    </lineage>
</organism>
<evidence type="ECO:0000313" key="1">
    <source>
        <dbReference type="EMBL" id="MBB5282795.1"/>
    </source>
</evidence>
<sequence length="228" mass="26270">MKKYSTLLLCLGWLISCESPDRTTPDGAGYGYFPLETGRYVEYEVHEIRYAVASAPVETRYFVKEVCGQTFVSSTGQEQYRLERYRKNQLPQSWAIDSVWTVYRLPDRAVRVENNVPFVKLLFPVADRATWNGNLLNSLPAEDYQAQLQTEAVSYHELTFPRSLTVVQRYDSTLLTLDKRLEQYAPEVGLIYQESTSLVYCQDVNCIGEGIIESGVSRQMWVLRYGKE</sequence>
<gene>
    <name evidence="1" type="ORF">HNQ92_000916</name>
</gene>
<keyword evidence="2" id="KW-1185">Reference proteome</keyword>
<proteinExistence type="predicted"/>
<dbReference type="RefSeq" id="WP_184171517.1">
    <property type="nucleotide sequence ID" value="NZ_JACHGF010000001.1"/>
</dbReference>